<dbReference type="PROSITE" id="PS00061">
    <property type="entry name" value="ADH_SHORT"/>
    <property type="match status" value="1"/>
</dbReference>
<dbReference type="STRING" id="388408.LAX5112_04772"/>
<organism evidence="3 4">
    <name type="scientific">Roseibium alexandrii</name>
    <dbReference type="NCBI Taxonomy" id="388408"/>
    <lineage>
        <taxon>Bacteria</taxon>
        <taxon>Pseudomonadati</taxon>
        <taxon>Pseudomonadota</taxon>
        <taxon>Alphaproteobacteria</taxon>
        <taxon>Hyphomicrobiales</taxon>
        <taxon>Stappiaceae</taxon>
        <taxon>Roseibium</taxon>
    </lineage>
</organism>
<accession>A0A0M7ARW7</accession>
<keyword evidence="4" id="KW-1185">Reference proteome</keyword>
<dbReference type="InterPro" id="IPR051122">
    <property type="entry name" value="SDR_DHRS6-like"/>
</dbReference>
<dbReference type="Pfam" id="PF13561">
    <property type="entry name" value="adh_short_C2"/>
    <property type="match status" value="1"/>
</dbReference>
<dbReference type="PRINTS" id="PR00081">
    <property type="entry name" value="GDHRDH"/>
</dbReference>
<keyword evidence="2 3" id="KW-0560">Oxidoreductase</keyword>
<sequence>MADQRFAGQTVMITGAAGGFGAEAARKFAALGARLALSDRDESGLEQFRTELQDIGADVWVEAYDVGNEDQTKAHIDQILKRFGSLDIALNNAGVCHDLKPLTQLAVDDLDRMFAVNVRGVFLGMKYQIPVMAKAGRGAIINMASAAGLVGAGMLSAYAASKHAVVGLTRSAADETGRIGVRINAVCPSFAQTAMYQNFSEALAESQNRPASEIDAAFTKRSPMGRVIRSDEVISAVLWLADPHNTAVHGQAIPVDGGLTAV</sequence>
<dbReference type="PANTHER" id="PTHR43477:SF1">
    <property type="entry name" value="DIHYDROANTICAPSIN 7-DEHYDROGENASE"/>
    <property type="match status" value="1"/>
</dbReference>
<dbReference type="Proteomes" id="UP000053235">
    <property type="component" value="Unassembled WGS sequence"/>
</dbReference>
<evidence type="ECO:0000256" key="1">
    <source>
        <dbReference type="ARBA" id="ARBA00006484"/>
    </source>
</evidence>
<dbReference type="FunFam" id="3.40.50.720:FF:000084">
    <property type="entry name" value="Short-chain dehydrogenase reductase"/>
    <property type="match status" value="1"/>
</dbReference>
<comment type="similarity">
    <text evidence="1">Belongs to the short-chain dehydrogenases/reductases (SDR) family.</text>
</comment>
<proteinExistence type="inferred from homology"/>
<dbReference type="PANTHER" id="PTHR43477">
    <property type="entry name" value="DIHYDROANTICAPSIN 7-DEHYDROGENASE"/>
    <property type="match status" value="1"/>
</dbReference>
<dbReference type="SUPFAM" id="SSF51735">
    <property type="entry name" value="NAD(P)-binding Rossmann-fold domains"/>
    <property type="match status" value="1"/>
</dbReference>
<dbReference type="Gene3D" id="3.40.50.720">
    <property type="entry name" value="NAD(P)-binding Rossmann-like Domain"/>
    <property type="match status" value="1"/>
</dbReference>
<gene>
    <name evidence="3" type="primary">lvr</name>
    <name evidence="3" type="ORF">LAX5112_04772</name>
</gene>
<dbReference type="InterPro" id="IPR020904">
    <property type="entry name" value="Sc_DH/Rdtase_CS"/>
</dbReference>
<dbReference type="PRINTS" id="PR00080">
    <property type="entry name" value="SDRFAMILY"/>
</dbReference>
<name>A0A0M7ARW7_9HYPH</name>
<dbReference type="GO" id="GO:0016491">
    <property type="term" value="F:oxidoreductase activity"/>
    <property type="evidence" value="ECO:0007669"/>
    <property type="project" value="UniProtKB-KW"/>
</dbReference>
<dbReference type="OrthoDB" id="9792355at2"/>
<dbReference type="InterPro" id="IPR002347">
    <property type="entry name" value="SDR_fam"/>
</dbReference>
<evidence type="ECO:0000313" key="3">
    <source>
        <dbReference type="EMBL" id="CTQ77000.1"/>
    </source>
</evidence>
<evidence type="ECO:0000313" key="4">
    <source>
        <dbReference type="Proteomes" id="UP000053235"/>
    </source>
</evidence>
<protein>
    <submittedName>
        <fullName evidence="3">Levodione reductase</fullName>
        <ecNumber evidence="3">1.1.1.-</ecNumber>
    </submittedName>
</protein>
<reference evidence="4" key="1">
    <citation type="submission" date="2015-07" db="EMBL/GenBank/DDBJ databases">
        <authorList>
            <person name="Rodrigo-Torres Lidia"/>
            <person name="Arahal R.David."/>
        </authorList>
    </citation>
    <scope>NUCLEOTIDE SEQUENCE [LARGE SCALE GENOMIC DNA]</scope>
    <source>
        <strain evidence="4">CECT 5112</strain>
    </source>
</reference>
<dbReference type="EC" id="1.1.1.-" evidence="3"/>
<dbReference type="RefSeq" id="WP_055673935.1">
    <property type="nucleotide sequence ID" value="NZ_CXWD01000030.1"/>
</dbReference>
<dbReference type="CDD" id="cd05233">
    <property type="entry name" value="SDR_c"/>
    <property type="match status" value="1"/>
</dbReference>
<dbReference type="EMBL" id="CXWD01000030">
    <property type="protein sequence ID" value="CTQ77000.1"/>
    <property type="molecule type" value="Genomic_DNA"/>
</dbReference>
<dbReference type="InterPro" id="IPR036291">
    <property type="entry name" value="NAD(P)-bd_dom_sf"/>
</dbReference>
<evidence type="ECO:0000256" key="2">
    <source>
        <dbReference type="ARBA" id="ARBA00023002"/>
    </source>
</evidence>
<dbReference type="AlphaFoldDB" id="A0A0M7ARW7"/>